<comment type="caution">
    <text evidence="1">The sequence shown here is derived from an EMBL/GenBank/DDBJ whole genome shotgun (WGS) entry which is preliminary data.</text>
</comment>
<dbReference type="Proteomes" id="UP000609323">
    <property type="component" value="Unassembled WGS sequence"/>
</dbReference>
<protein>
    <submittedName>
        <fullName evidence="1">Uncharacterized protein</fullName>
    </submittedName>
</protein>
<name>A0ABQ1FRD3_9BACL</name>
<accession>A0ABQ1FRD3</accession>
<reference evidence="2" key="1">
    <citation type="journal article" date="2019" name="Int. J. Syst. Evol. Microbiol.">
        <title>The Global Catalogue of Microorganisms (GCM) 10K type strain sequencing project: providing services to taxonomists for standard genome sequencing and annotation.</title>
        <authorList>
            <consortium name="The Broad Institute Genomics Platform"/>
            <consortium name="The Broad Institute Genome Sequencing Center for Infectious Disease"/>
            <person name="Wu L."/>
            <person name="Ma J."/>
        </authorList>
    </citation>
    <scope>NUCLEOTIDE SEQUENCE [LARGE SCALE GENOMIC DNA]</scope>
    <source>
        <strain evidence="2">CGMCC 1.15044</strain>
    </source>
</reference>
<evidence type="ECO:0000313" key="2">
    <source>
        <dbReference type="Proteomes" id="UP000609323"/>
    </source>
</evidence>
<proteinExistence type="predicted"/>
<keyword evidence="2" id="KW-1185">Reference proteome</keyword>
<dbReference type="EMBL" id="BMHF01000002">
    <property type="protein sequence ID" value="GGA27716.1"/>
    <property type="molecule type" value="Genomic_DNA"/>
</dbReference>
<sequence length="75" mass="8428">MIKVIGNIIVEIEREYFIRGKSMSNHRPVSLYALIEGPIKFTNNAQIQAAITLIIQEALLRIGLFIIYKPSTGTP</sequence>
<evidence type="ECO:0000313" key="1">
    <source>
        <dbReference type="EMBL" id="GGA27716.1"/>
    </source>
</evidence>
<gene>
    <name evidence="1" type="ORF">GCM10010917_10770</name>
</gene>
<organism evidence="1 2">
    <name type="scientific">Paenibacillus physcomitrellae</name>
    <dbReference type="NCBI Taxonomy" id="1619311"/>
    <lineage>
        <taxon>Bacteria</taxon>
        <taxon>Bacillati</taxon>
        <taxon>Bacillota</taxon>
        <taxon>Bacilli</taxon>
        <taxon>Bacillales</taxon>
        <taxon>Paenibacillaceae</taxon>
        <taxon>Paenibacillus</taxon>
    </lineage>
</organism>